<keyword evidence="4" id="KW-1185">Reference proteome</keyword>
<evidence type="ECO:0000313" key="3">
    <source>
        <dbReference type="EMBL" id="BDD49952.1"/>
    </source>
</evidence>
<proteinExistence type="inferred from homology"/>
<gene>
    <name evidence="3" type="ORF">PDTA9734_14390</name>
</gene>
<dbReference type="EMBL" id="AP025334">
    <property type="protein sequence ID" value="BDD49952.1"/>
    <property type="molecule type" value="Genomic_DNA"/>
</dbReference>
<dbReference type="SUPFAM" id="SSF51905">
    <property type="entry name" value="FAD/NAD(P)-binding domain"/>
    <property type="match status" value="1"/>
</dbReference>
<dbReference type="PANTHER" id="PTHR43563:SF1">
    <property type="entry name" value="AMINE OXIDASE [FLAVIN-CONTAINING] B"/>
    <property type="match status" value="1"/>
</dbReference>
<dbReference type="RefSeq" id="WP_125124124.1">
    <property type="nucleotide sequence ID" value="NZ_AP025334.1"/>
</dbReference>
<comment type="similarity">
    <text evidence="1">Belongs to the flavin monoamine oxidase family.</text>
</comment>
<sequence length="375" mass="40538">MLKTQVAIVGAGLSGLYAASLLEQANINYLLLEGRAFVGGRIQQAGNTGVDLGATWIWPAVQPEIVRVLSGLGVALIPQNETGDLIYERAMGSLSRYPGYVSTPAAMRVRDGMSQVTEKLYQRLPAKNTLTGLRITHAEHTGEKIRLRGVTVCGEEVVVQAEHLLLALPPMLVNSIRFTPALPRRLTDEWGNTGTWMAPQAKYVALYDDPFWTAEGLSGEGRSMVGPLVELHDVSVPGGVNALFGFLGIPASSRHSLGEERLLSLCRAQMVRLFGEKAAFPSAEFLKDWSADPFTAAPHDLVVQAAHHVPPAFPSEGVWAHCLTGIASEWSPTVPGYLAGAIEAAREGVNRLTVKMASKTRTEGHDTERKDENDL</sequence>
<dbReference type="InterPro" id="IPR050703">
    <property type="entry name" value="Flavin_MAO"/>
</dbReference>
<dbReference type="SUPFAM" id="SSF54373">
    <property type="entry name" value="FAD-linked reductases, C-terminal domain"/>
    <property type="match status" value="1"/>
</dbReference>
<evidence type="ECO:0000256" key="1">
    <source>
        <dbReference type="ARBA" id="ARBA00005995"/>
    </source>
</evidence>
<accession>A0ABN6LLA5</accession>
<feature type="domain" description="Amine oxidase" evidence="2">
    <location>
        <begin position="107"/>
        <end position="348"/>
    </location>
</feature>
<evidence type="ECO:0000259" key="2">
    <source>
        <dbReference type="Pfam" id="PF01593"/>
    </source>
</evidence>
<dbReference type="PANTHER" id="PTHR43563">
    <property type="entry name" value="AMINE OXIDASE"/>
    <property type="match status" value="1"/>
</dbReference>
<dbReference type="InterPro" id="IPR002937">
    <property type="entry name" value="Amino_oxidase"/>
</dbReference>
<dbReference type="Gene3D" id="3.50.50.60">
    <property type="entry name" value="FAD/NAD(P)-binding domain"/>
    <property type="match status" value="2"/>
</dbReference>
<evidence type="ECO:0000313" key="4">
    <source>
        <dbReference type="Proteomes" id="UP001320460"/>
    </source>
</evidence>
<dbReference type="Proteomes" id="UP001320460">
    <property type="component" value="Chromosome"/>
</dbReference>
<protein>
    <recommendedName>
        <fullName evidence="2">Amine oxidase domain-containing protein</fullName>
    </recommendedName>
</protein>
<reference evidence="3 4" key="1">
    <citation type="submission" date="2021-12" db="EMBL/GenBank/DDBJ databases">
        <title>Complete genome sequence of Phytobacter diazotrophicus TA9734.</title>
        <authorList>
            <person name="Kubota H."/>
            <person name="Nakayama Y."/>
            <person name="Ariyoshi T."/>
        </authorList>
    </citation>
    <scope>NUCLEOTIDE SEQUENCE [LARGE SCALE GENOMIC DNA]</scope>
    <source>
        <strain evidence="3 4">TA9734</strain>
    </source>
</reference>
<dbReference type="InterPro" id="IPR036188">
    <property type="entry name" value="FAD/NAD-bd_sf"/>
</dbReference>
<name>A0ABN6LLA5_9ENTR</name>
<dbReference type="Pfam" id="PF13450">
    <property type="entry name" value="NAD_binding_8"/>
    <property type="match status" value="1"/>
</dbReference>
<dbReference type="Pfam" id="PF01593">
    <property type="entry name" value="Amino_oxidase"/>
    <property type="match status" value="1"/>
</dbReference>
<organism evidence="3 4">
    <name type="scientific">Phytobacter diazotrophicus</name>
    <dbReference type="NCBI Taxonomy" id="395631"/>
    <lineage>
        <taxon>Bacteria</taxon>
        <taxon>Pseudomonadati</taxon>
        <taxon>Pseudomonadota</taxon>
        <taxon>Gammaproteobacteria</taxon>
        <taxon>Enterobacterales</taxon>
        <taxon>Enterobacteriaceae</taxon>
        <taxon>Phytobacter</taxon>
    </lineage>
</organism>